<dbReference type="Gene3D" id="3.40.50.1000">
    <property type="entry name" value="HAD superfamily/HAD-like"/>
    <property type="match status" value="1"/>
</dbReference>
<dbReference type="InterPro" id="IPR036412">
    <property type="entry name" value="HAD-like_sf"/>
</dbReference>
<proteinExistence type="predicted"/>
<accession>A0ABW4KK88</accession>
<comment type="caution">
    <text evidence="1">The sequence shown here is derived from an EMBL/GenBank/DDBJ whole genome shotgun (WGS) entry which is preliminary data.</text>
</comment>
<dbReference type="InterPro" id="IPR023214">
    <property type="entry name" value="HAD_sf"/>
</dbReference>
<dbReference type="SFLD" id="SFLDG01135">
    <property type="entry name" value="C1.5.6:_HAD__Beta-PGM__Phospha"/>
    <property type="match status" value="1"/>
</dbReference>
<dbReference type="PANTHER" id="PTHR18901:SF38">
    <property type="entry name" value="PSEUDOURIDINE-5'-PHOSPHATASE"/>
    <property type="match status" value="1"/>
</dbReference>
<dbReference type="InterPro" id="IPR006439">
    <property type="entry name" value="HAD-SF_hydro_IA"/>
</dbReference>
<protein>
    <submittedName>
        <fullName evidence="1">HAD family hydrolase</fullName>
    </submittedName>
</protein>
<sequence>MKIHAIVFDFDGLMVDTESAWYEAFRQAFRPYGYELPIEEFALCVGTYNEVLFDHLRKNRQLFFSNEEIMKEIERVHHQLLQNVELREGVLDYLRTAKQLGLKIGLATSSGRDWVEGWLKRFNLLDAFDAIKTSEDVTRIKPDPELYQAAVSALKADPGKTVAFEDSKNGLQAALGAGLHAVAVPNPVTSHLDFEGHALRLDSMADMPFTQVIQIISSSHQMASLF</sequence>
<dbReference type="Proteomes" id="UP001597301">
    <property type="component" value="Unassembled WGS sequence"/>
</dbReference>
<dbReference type="InterPro" id="IPR023198">
    <property type="entry name" value="PGP-like_dom2"/>
</dbReference>
<organism evidence="1 2">
    <name type="scientific">Siminovitchia sediminis</name>
    <dbReference type="NCBI Taxonomy" id="1274353"/>
    <lineage>
        <taxon>Bacteria</taxon>
        <taxon>Bacillati</taxon>
        <taxon>Bacillota</taxon>
        <taxon>Bacilli</taxon>
        <taxon>Bacillales</taxon>
        <taxon>Bacillaceae</taxon>
        <taxon>Siminovitchia</taxon>
    </lineage>
</organism>
<dbReference type="SFLD" id="SFLDG01129">
    <property type="entry name" value="C1.5:_HAD__Beta-PGM__Phosphata"/>
    <property type="match status" value="1"/>
</dbReference>
<dbReference type="EMBL" id="JBHUEO010000037">
    <property type="protein sequence ID" value="MFD1707603.1"/>
    <property type="molecule type" value="Genomic_DNA"/>
</dbReference>
<reference evidence="2" key="1">
    <citation type="journal article" date="2019" name="Int. J. Syst. Evol. Microbiol.">
        <title>The Global Catalogue of Microorganisms (GCM) 10K type strain sequencing project: providing services to taxonomists for standard genome sequencing and annotation.</title>
        <authorList>
            <consortium name="The Broad Institute Genomics Platform"/>
            <consortium name="The Broad Institute Genome Sequencing Center for Infectious Disease"/>
            <person name="Wu L."/>
            <person name="Ma J."/>
        </authorList>
    </citation>
    <scope>NUCLEOTIDE SEQUENCE [LARGE SCALE GENOMIC DNA]</scope>
    <source>
        <strain evidence="2">CGMCC 1.12295</strain>
    </source>
</reference>
<gene>
    <name evidence="1" type="ORF">ACFSCZ_12800</name>
</gene>
<dbReference type="RefSeq" id="WP_380774328.1">
    <property type="nucleotide sequence ID" value="NZ_JBHUEO010000037.1"/>
</dbReference>
<dbReference type="SFLD" id="SFLDS00003">
    <property type="entry name" value="Haloacid_Dehalogenase"/>
    <property type="match status" value="1"/>
</dbReference>
<evidence type="ECO:0000313" key="1">
    <source>
        <dbReference type="EMBL" id="MFD1707603.1"/>
    </source>
</evidence>
<dbReference type="CDD" id="cd16423">
    <property type="entry name" value="HAD_BPGM-like"/>
    <property type="match status" value="1"/>
</dbReference>
<dbReference type="Gene3D" id="1.10.150.240">
    <property type="entry name" value="Putative phosphatase, domain 2"/>
    <property type="match status" value="1"/>
</dbReference>
<dbReference type="InterPro" id="IPR041492">
    <property type="entry name" value="HAD_2"/>
</dbReference>
<dbReference type="NCBIfam" id="TIGR01509">
    <property type="entry name" value="HAD-SF-IA-v3"/>
    <property type="match status" value="1"/>
</dbReference>
<evidence type="ECO:0000313" key="2">
    <source>
        <dbReference type="Proteomes" id="UP001597301"/>
    </source>
</evidence>
<dbReference type="Pfam" id="PF13419">
    <property type="entry name" value="HAD_2"/>
    <property type="match status" value="1"/>
</dbReference>
<keyword evidence="2" id="KW-1185">Reference proteome</keyword>
<dbReference type="GO" id="GO:0016787">
    <property type="term" value="F:hydrolase activity"/>
    <property type="evidence" value="ECO:0007669"/>
    <property type="project" value="UniProtKB-KW"/>
</dbReference>
<keyword evidence="1" id="KW-0378">Hydrolase</keyword>
<name>A0ABW4KK88_9BACI</name>
<dbReference type="SUPFAM" id="SSF56784">
    <property type="entry name" value="HAD-like"/>
    <property type="match status" value="1"/>
</dbReference>
<dbReference type="PANTHER" id="PTHR18901">
    <property type="entry name" value="2-DEOXYGLUCOSE-6-PHOSPHATE PHOSPHATASE 2"/>
    <property type="match status" value="1"/>
</dbReference>